<protein>
    <submittedName>
        <fullName evidence="6">Arylsulfatase A</fullName>
    </submittedName>
</protein>
<dbReference type="Pfam" id="PF00884">
    <property type="entry name" value="Sulfatase"/>
    <property type="match status" value="1"/>
</dbReference>
<evidence type="ECO:0000313" key="7">
    <source>
        <dbReference type="Proteomes" id="UP000198964"/>
    </source>
</evidence>
<dbReference type="GO" id="GO:0046872">
    <property type="term" value="F:metal ion binding"/>
    <property type="evidence" value="ECO:0007669"/>
    <property type="project" value="UniProtKB-KW"/>
</dbReference>
<comment type="similarity">
    <text evidence="1">Belongs to the sulfatase family.</text>
</comment>
<organism evidence="6 7">
    <name type="scientific">Sunxiuqinia elliptica</name>
    <dbReference type="NCBI Taxonomy" id="655355"/>
    <lineage>
        <taxon>Bacteria</taxon>
        <taxon>Pseudomonadati</taxon>
        <taxon>Bacteroidota</taxon>
        <taxon>Bacteroidia</taxon>
        <taxon>Marinilabiliales</taxon>
        <taxon>Prolixibacteraceae</taxon>
        <taxon>Sunxiuqinia</taxon>
    </lineage>
</organism>
<keyword evidence="3" id="KW-0378">Hydrolase</keyword>
<feature type="domain" description="Sulfatase N-terminal" evidence="5">
    <location>
        <begin position="30"/>
        <end position="353"/>
    </location>
</feature>
<evidence type="ECO:0000256" key="4">
    <source>
        <dbReference type="ARBA" id="ARBA00022837"/>
    </source>
</evidence>
<dbReference type="Proteomes" id="UP000198964">
    <property type="component" value="Unassembled WGS sequence"/>
</dbReference>
<dbReference type="Gene3D" id="3.40.720.10">
    <property type="entry name" value="Alkaline Phosphatase, subunit A"/>
    <property type="match status" value="1"/>
</dbReference>
<dbReference type="InterPro" id="IPR017850">
    <property type="entry name" value="Alkaline_phosphatase_core_sf"/>
</dbReference>
<dbReference type="InterPro" id="IPR050738">
    <property type="entry name" value="Sulfatase"/>
</dbReference>
<dbReference type="Gene3D" id="3.30.1120.10">
    <property type="match status" value="1"/>
</dbReference>
<reference evidence="6 7" key="1">
    <citation type="submission" date="2016-10" db="EMBL/GenBank/DDBJ databases">
        <authorList>
            <person name="de Groot N.N."/>
        </authorList>
    </citation>
    <scope>NUCLEOTIDE SEQUENCE [LARGE SCALE GENOMIC DNA]</scope>
    <source>
        <strain evidence="6 7">CGMCC 1.9156</strain>
    </source>
</reference>
<dbReference type="PANTHER" id="PTHR42693:SF53">
    <property type="entry name" value="ENDO-4-O-SULFATASE"/>
    <property type="match status" value="1"/>
</dbReference>
<dbReference type="CDD" id="cd16145">
    <property type="entry name" value="ARS_like"/>
    <property type="match status" value="1"/>
</dbReference>
<evidence type="ECO:0000313" key="6">
    <source>
        <dbReference type="EMBL" id="SFE42146.1"/>
    </source>
</evidence>
<sequence>MNFSSLNLMLCIAPLVLSCEAQQEVPDKKPNILFLLADDMGYGELGSYGQQQIKTPVLDSLAQQGVRFTSFYAGSSVCSPSRAVLMTGKHAGHASIRGNSGIYPNNVWKRVALKKDELTLGEMMQGAGYQTAFIGKWHLDDPNDESTWAMNRGFDYAIQEQWPSRFGGKNYDELVHWINIDHDSIRYDQEEYDCIDEFRTNFVLDYLDQKEDNKPFFITMSYRIPHGHERYTRNKELYAGQGWPETERRHAARITLLDKQIGRLLKKLEETGELDNTVVFFTSDNGGHREGGHDHRVFDSCGGLKGYKRDMYEGGIRIPMIAYWKDKIEQGTVSEHVGSFQDFMPTLAAIAGIEAPQQTDGISFLPELIGGNQQKHSYLYWELQIDGWGTKLPDGGFRQAVRIGKWKGVRYGVESPVELYNLEKDLFETKNLAGEHPELVEQVKKLFKESRTDTEGFPFGGKVQNYVAAKKYKERTAKN</sequence>
<dbReference type="PROSITE" id="PS00149">
    <property type="entry name" value="SULFATASE_2"/>
    <property type="match status" value="1"/>
</dbReference>
<dbReference type="EMBL" id="FONW01000001">
    <property type="protein sequence ID" value="SFE42146.1"/>
    <property type="molecule type" value="Genomic_DNA"/>
</dbReference>
<evidence type="ECO:0000256" key="1">
    <source>
        <dbReference type="ARBA" id="ARBA00008779"/>
    </source>
</evidence>
<dbReference type="AlphaFoldDB" id="A0A1I2AE16"/>
<gene>
    <name evidence="6" type="ORF">SAMN05216283_10196</name>
</gene>
<dbReference type="InterPro" id="IPR024607">
    <property type="entry name" value="Sulfatase_CS"/>
</dbReference>
<keyword evidence="7" id="KW-1185">Reference proteome</keyword>
<accession>A0A1I2AE16</accession>
<proteinExistence type="inferred from homology"/>
<keyword evidence="2" id="KW-0479">Metal-binding</keyword>
<name>A0A1I2AE16_9BACT</name>
<dbReference type="SUPFAM" id="SSF53649">
    <property type="entry name" value="Alkaline phosphatase-like"/>
    <property type="match status" value="1"/>
</dbReference>
<dbReference type="PROSITE" id="PS00523">
    <property type="entry name" value="SULFATASE_1"/>
    <property type="match status" value="1"/>
</dbReference>
<evidence type="ECO:0000256" key="2">
    <source>
        <dbReference type="ARBA" id="ARBA00022723"/>
    </source>
</evidence>
<keyword evidence="4" id="KW-0106">Calcium</keyword>
<dbReference type="STRING" id="655355.SAMN05216283_10196"/>
<evidence type="ECO:0000256" key="3">
    <source>
        <dbReference type="ARBA" id="ARBA00022801"/>
    </source>
</evidence>
<dbReference type="InterPro" id="IPR000917">
    <property type="entry name" value="Sulfatase_N"/>
</dbReference>
<dbReference type="PANTHER" id="PTHR42693">
    <property type="entry name" value="ARYLSULFATASE FAMILY MEMBER"/>
    <property type="match status" value="1"/>
</dbReference>
<evidence type="ECO:0000259" key="5">
    <source>
        <dbReference type="Pfam" id="PF00884"/>
    </source>
</evidence>
<dbReference type="GO" id="GO:0004065">
    <property type="term" value="F:arylsulfatase activity"/>
    <property type="evidence" value="ECO:0007669"/>
    <property type="project" value="TreeGrafter"/>
</dbReference>